<dbReference type="Proteomes" id="UP000321523">
    <property type="component" value="Unassembled WGS sequence"/>
</dbReference>
<keyword evidence="3" id="KW-0378">Hydrolase</keyword>
<evidence type="ECO:0000259" key="2">
    <source>
        <dbReference type="SMART" id="SM00849"/>
    </source>
</evidence>
<evidence type="ECO:0000256" key="1">
    <source>
        <dbReference type="ARBA" id="ARBA00005250"/>
    </source>
</evidence>
<dbReference type="PANTHER" id="PTHR42951">
    <property type="entry name" value="METALLO-BETA-LACTAMASE DOMAIN-CONTAINING"/>
    <property type="match status" value="1"/>
</dbReference>
<dbReference type="EMBL" id="BJYZ01000019">
    <property type="protein sequence ID" value="GEO39964.1"/>
    <property type="molecule type" value="Genomic_DNA"/>
</dbReference>
<dbReference type="Gene3D" id="3.60.15.10">
    <property type="entry name" value="Ribonuclease Z/Hydroxyacylglutathione hydrolase-like"/>
    <property type="match status" value="1"/>
</dbReference>
<name>A0A512DU13_9PROT</name>
<reference evidence="3 4" key="1">
    <citation type="submission" date="2019-07" db="EMBL/GenBank/DDBJ databases">
        <title>Whole genome shotgun sequence of Skermanella aerolata NBRC 106429.</title>
        <authorList>
            <person name="Hosoyama A."/>
            <person name="Uohara A."/>
            <person name="Ohji S."/>
            <person name="Ichikawa N."/>
        </authorList>
    </citation>
    <scope>NUCLEOTIDE SEQUENCE [LARGE SCALE GENOMIC DNA]</scope>
    <source>
        <strain evidence="3 4">NBRC 106429</strain>
    </source>
</reference>
<sequence>MTGTPPVADPWFTIEEVEPGVHRITEPHCHRLVRANCHLVKGSARDLLIDSGMGVGRLRDAIAPLIDKPLVLFTTHAHVDHRGGHPEFRDAEILVHPAEAETLRTTAAVGSLTFDQFDPDTLRGLAEAGFDTGGLLVDAVPWPGFDIAACRSEGVEPTRLVGEGDEVDIGDRRFQVLHLPGHSPGGIALWEQGTGTLFAGDVIYDGILIDDLPGSDIRDYVETMRRLIDLPVRVVHGGHRGEFGGDRMREIASLYIAGRQRTNQSPTSEMAPT</sequence>
<keyword evidence="4" id="KW-1185">Reference proteome</keyword>
<evidence type="ECO:0000313" key="4">
    <source>
        <dbReference type="Proteomes" id="UP000321523"/>
    </source>
</evidence>
<dbReference type="InterPro" id="IPR001279">
    <property type="entry name" value="Metallo-B-lactamas"/>
</dbReference>
<accession>A0A512DU13</accession>
<organism evidence="3 4">
    <name type="scientific">Skermanella aerolata</name>
    <dbReference type="NCBI Taxonomy" id="393310"/>
    <lineage>
        <taxon>Bacteria</taxon>
        <taxon>Pseudomonadati</taxon>
        <taxon>Pseudomonadota</taxon>
        <taxon>Alphaproteobacteria</taxon>
        <taxon>Rhodospirillales</taxon>
        <taxon>Azospirillaceae</taxon>
        <taxon>Skermanella</taxon>
    </lineage>
</organism>
<comment type="similarity">
    <text evidence="1">Belongs to the metallo-beta-lactamase superfamily. Class-B beta-lactamase family.</text>
</comment>
<dbReference type="Pfam" id="PF00753">
    <property type="entry name" value="Lactamase_B"/>
    <property type="match status" value="1"/>
</dbReference>
<gene>
    <name evidence="3" type="ORF">SAE02_41120</name>
</gene>
<dbReference type="AlphaFoldDB" id="A0A512DU13"/>
<comment type="caution">
    <text evidence="3">The sequence shown here is derived from an EMBL/GenBank/DDBJ whole genome shotgun (WGS) entry which is preliminary data.</text>
</comment>
<dbReference type="SUPFAM" id="SSF56281">
    <property type="entry name" value="Metallo-hydrolase/oxidoreductase"/>
    <property type="match status" value="1"/>
</dbReference>
<dbReference type="SMART" id="SM00849">
    <property type="entry name" value="Lactamase_B"/>
    <property type="match status" value="1"/>
</dbReference>
<feature type="domain" description="Metallo-beta-lactamase" evidence="2">
    <location>
        <begin position="34"/>
        <end position="239"/>
    </location>
</feature>
<dbReference type="InterPro" id="IPR050855">
    <property type="entry name" value="NDM-1-like"/>
</dbReference>
<dbReference type="GO" id="GO:0017001">
    <property type="term" value="P:antibiotic catabolic process"/>
    <property type="evidence" value="ECO:0007669"/>
    <property type="project" value="UniProtKB-ARBA"/>
</dbReference>
<dbReference type="RefSeq" id="WP_052832101.1">
    <property type="nucleotide sequence ID" value="NZ_BJYZ01000019.1"/>
</dbReference>
<evidence type="ECO:0000313" key="3">
    <source>
        <dbReference type="EMBL" id="GEO39964.1"/>
    </source>
</evidence>
<proteinExistence type="inferred from homology"/>
<dbReference type="GO" id="GO:0016787">
    <property type="term" value="F:hydrolase activity"/>
    <property type="evidence" value="ECO:0007669"/>
    <property type="project" value="UniProtKB-KW"/>
</dbReference>
<dbReference type="InterPro" id="IPR036866">
    <property type="entry name" value="RibonucZ/Hydroxyglut_hydro"/>
</dbReference>
<dbReference type="PANTHER" id="PTHR42951:SF4">
    <property type="entry name" value="ACYL-COENZYME A THIOESTERASE MBLAC2"/>
    <property type="match status" value="1"/>
</dbReference>
<protein>
    <submittedName>
        <fullName evidence="3">MBL fold metallo-hydrolase</fullName>
    </submittedName>
</protein>